<dbReference type="AlphaFoldDB" id="A0A431VKS9"/>
<dbReference type="InterPro" id="IPR012338">
    <property type="entry name" value="Beta-lactam/transpept-like"/>
</dbReference>
<accession>A0A431VKS9</accession>
<evidence type="ECO:0000313" key="3">
    <source>
        <dbReference type="Proteomes" id="UP000277007"/>
    </source>
</evidence>
<dbReference type="InterPro" id="IPR050789">
    <property type="entry name" value="Diverse_Enzym_Activities"/>
</dbReference>
<dbReference type="EMBL" id="RXMA01000003">
    <property type="protein sequence ID" value="RTR23034.1"/>
    <property type="molecule type" value="Genomic_DNA"/>
</dbReference>
<comment type="caution">
    <text evidence="2">The sequence shown here is derived from an EMBL/GenBank/DDBJ whole genome shotgun (WGS) entry which is preliminary data.</text>
</comment>
<protein>
    <submittedName>
        <fullName evidence="2">Class A beta-lactamase-related serine hydrolase</fullName>
    </submittedName>
</protein>
<sequence>MTNQTTNGSPLSRALDQILDGVVVSGRIAGGTLMVAQDGETVYHRAFGHADREAGVAMSDSLPVRLASLTKPLVSATALALVERGVLALDAPVADWLPDFQPALPDGRRPVIRLHHLLSHTAGLGYRFLQPPDGPYHQADISDGLDIEGRSLDDNLARIAAAPLLFEPGMGWCYSVATDVLGAVIAKADGGDLAESVARRVTEPLGMMRTRFGASDPGALAPAYIDGETGARRMADPDSAAFGPARLFYRPSRAFSQDRFPSGGSGMTGTAPDYLTFLETIRTGGGAVLSPESCARMTVSATGGAPVFIPSPGWGFGLGFGVLTDPAAAGSPCAPGSWGWFGVFGSHFWVDPVRRITLVAVTNTAVSGMAGPFADALRDTVVGG</sequence>
<gene>
    <name evidence="2" type="ORF">EJ903_05565</name>
</gene>
<organism evidence="2 3">
    <name type="scientific">Azospirillum griseum</name>
    <dbReference type="NCBI Taxonomy" id="2496639"/>
    <lineage>
        <taxon>Bacteria</taxon>
        <taxon>Pseudomonadati</taxon>
        <taxon>Pseudomonadota</taxon>
        <taxon>Alphaproteobacteria</taxon>
        <taxon>Rhodospirillales</taxon>
        <taxon>Azospirillaceae</taxon>
        <taxon>Azospirillum</taxon>
    </lineage>
</organism>
<dbReference type="GO" id="GO:0016787">
    <property type="term" value="F:hydrolase activity"/>
    <property type="evidence" value="ECO:0007669"/>
    <property type="project" value="UniProtKB-KW"/>
</dbReference>
<dbReference type="Proteomes" id="UP000277007">
    <property type="component" value="Unassembled WGS sequence"/>
</dbReference>
<dbReference type="PANTHER" id="PTHR43283">
    <property type="entry name" value="BETA-LACTAMASE-RELATED"/>
    <property type="match status" value="1"/>
</dbReference>
<keyword evidence="2" id="KW-0378">Hydrolase</keyword>
<dbReference type="Gene3D" id="3.40.710.10">
    <property type="entry name" value="DD-peptidase/beta-lactamase superfamily"/>
    <property type="match status" value="1"/>
</dbReference>
<dbReference type="RefSeq" id="WP_126612919.1">
    <property type="nucleotide sequence ID" value="NZ_JBHUCY010000004.1"/>
</dbReference>
<evidence type="ECO:0000259" key="1">
    <source>
        <dbReference type="Pfam" id="PF00144"/>
    </source>
</evidence>
<dbReference type="OrthoDB" id="5705574at2"/>
<dbReference type="Pfam" id="PF00144">
    <property type="entry name" value="Beta-lactamase"/>
    <property type="match status" value="1"/>
</dbReference>
<evidence type="ECO:0000313" key="2">
    <source>
        <dbReference type="EMBL" id="RTR23034.1"/>
    </source>
</evidence>
<feature type="domain" description="Beta-lactamase-related" evidence="1">
    <location>
        <begin position="15"/>
        <end position="375"/>
    </location>
</feature>
<proteinExistence type="predicted"/>
<keyword evidence="3" id="KW-1185">Reference proteome</keyword>
<dbReference type="PANTHER" id="PTHR43283:SF3">
    <property type="entry name" value="BETA-LACTAMASE FAMILY PROTEIN (AFU_ORTHOLOGUE AFUA_5G07500)"/>
    <property type="match status" value="1"/>
</dbReference>
<dbReference type="SUPFAM" id="SSF56601">
    <property type="entry name" value="beta-lactamase/transpeptidase-like"/>
    <property type="match status" value="1"/>
</dbReference>
<name>A0A431VKS9_9PROT</name>
<reference evidence="2 3" key="1">
    <citation type="submission" date="2018-12" db="EMBL/GenBank/DDBJ databases">
        <authorList>
            <person name="Yang Y."/>
        </authorList>
    </citation>
    <scope>NUCLEOTIDE SEQUENCE [LARGE SCALE GENOMIC DNA]</scope>
    <source>
        <strain evidence="2 3">L-25-5w-1</strain>
    </source>
</reference>
<dbReference type="InterPro" id="IPR001466">
    <property type="entry name" value="Beta-lactam-related"/>
</dbReference>